<accession>A0A1F6F3P0</accession>
<dbReference type="EMBL" id="MFLZ01000006">
    <property type="protein sequence ID" value="OGG80487.1"/>
    <property type="molecule type" value="Genomic_DNA"/>
</dbReference>
<dbReference type="STRING" id="1798512.A3A39_00185"/>
<name>A0A1F6F3P0_9BACT</name>
<organism evidence="1 2">
    <name type="scientific">Candidatus Kaiserbacteria bacterium RIFCSPLOWO2_01_FULL_54_13</name>
    <dbReference type="NCBI Taxonomy" id="1798512"/>
    <lineage>
        <taxon>Bacteria</taxon>
        <taxon>Candidatus Kaiseribacteriota</taxon>
    </lineage>
</organism>
<dbReference type="Gene3D" id="3.40.50.300">
    <property type="entry name" value="P-loop containing nucleotide triphosphate hydrolases"/>
    <property type="match status" value="1"/>
</dbReference>
<dbReference type="Pfam" id="PF13177">
    <property type="entry name" value="DNA_pol3_delta2"/>
    <property type="match status" value="1"/>
</dbReference>
<dbReference type="InterPro" id="IPR027417">
    <property type="entry name" value="P-loop_NTPase"/>
</dbReference>
<protein>
    <submittedName>
        <fullName evidence="1">Uncharacterized protein</fullName>
    </submittedName>
</protein>
<dbReference type="AlphaFoldDB" id="A0A1F6F3P0"/>
<dbReference type="Proteomes" id="UP000177372">
    <property type="component" value="Unassembled WGS sequence"/>
</dbReference>
<reference evidence="1 2" key="1">
    <citation type="journal article" date="2016" name="Nat. Commun.">
        <title>Thousands of microbial genomes shed light on interconnected biogeochemical processes in an aquifer system.</title>
        <authorList>
            <person name="Anantharaman K."/>
            <person name="Brown C.T."/>
            <person name="Hug L.A."/>
            <person name="Sharon I."/>
            <person name="Castelle C.J."/>
            <person name="Probst A.J."/>
            <person name="Thomas B.C."/>
            <person name="Singh A."/>
            <person name="Wilkins M.J."/>
            <person name="Karaoz U."/>
            <person name="Brodie E.L."/>
            <person name="Williams K.H."/>
            <person name="Hubbard S.S."/>
            <person name="Banfield J.F."/>
        </authorList>
    </citation>
    <scope>NUCLEOTIDE SEQUENCE [LARGE SCALE GENOMIC DNA]</scope>
</reference>
<proteinExistence type="predicted"/>
<evidence type="ECO:0000313" key="2">
    <source>
        <dbReference type="Proteomes" id="UP000177372"/>
    </source>
</evidence>
<sequence length="215" mass="23942">MITRLVGTTHLVAGDTESIAGVLSFLKREGIETHGNPDLYVRTYRQFGIDEARELRERASLRPVGQGRVFVVATPGMTHEAQNALLKTLEEPPANALFFFIVPSPETLLPTLRSRASAADFVSPTDLRSPSICILDFLKSPPKGRLDMLKPLLEKGEDERRDLGAILAFLSALERHLEKHPESLRALYRARKYIADRGALVKPLLEQVALLVPRL</sequence>
<comment type="caution">
    <text evidence="1">The sequence shown here is derived from an EMBL/GenBank/DDBJ whole genome shotgun (WGS) entry which is preliminary data.</text>
</comment>
<dbReference type="SUPFAM" id="SSF52540">
    <property type="entry name" value="P-loop containing nucleoside triphosphate hydrolases"/>
    <property type="match status" value="1"/>
</dbReference>
<evidence type="ECO:0000313" key="1">
    <source>
        <dbReference type="EMBL" id="OGG80487.1"/>
    </source>
</evidence>
<gene>
    <name evidence="1" type="ORF">A3A39_00185</name>
</gene>